<reference evidence="1 2" key="1">
    <citation type="submission" date="2020-11" db="EMBL/GenBank/DDBJ databases">
        <authorList>
            <person name="Peeters C."/>
        </authorList>
    </citation>
    <scope>NUCLEOTIDE SEQUENCE [LARGE SCALE GENOMIC DNA]</scope>
    <source>
        <strain evidence="1 2">LMG 7974</strain>
    </source>
</reference>
<gene>
    <name evidence="1" type="ORF">LMG7974_01600</name>
</gene>
<evidence type="ECO:0008006" key="3">
    <source>
        <dbReference type="Google" id="ProtNLM"/>
    </source>
</evidence>
<dbReference type="RefSeq" id="WP_229933379.1">
    <property type="nucleotide sequence ID" value="NZ_CAJHOF010000017.1"/>
</dbReference>
<sequence length="105" mass="12549">MRNLGVKIVMDEDKILRENKYTLDEIYHNIDELAKSAEMIKQDKFTYLAPKNEDMLSCMGIFILNRLTKKEWFTKNVKEWDWLENGNITLDLIKKSKEYGKGVWE</sequence>
<keyword evidence="2" id="KW-1185">Reference proteome</keyword>
<comment type="caution">
    <text evidence="1">The sequence shown here is derived from an EMBL/GenBank/DDBJ whole genome shotgun (WGS) entry which is preliminary data.</text>
</comment>
<dbReference type="Proteomes" id="UP000789803">
    <property type="component" value="Unassembled WGS sequence"/>
</dbReference>
<organism evidence="1 2">
    <name type="scientific">Campylobacter majalis</name>
    <dbReference type="NCBI Taxonomy" id="2790656"/>
    <lineage>
        <taxon>Bacteria</taxon>
        <taxon>Pseudomonadati</taxon>
        <taxon>Campylobacterota</taxon>
        <taxon>Epsilonproteobacteria</taxon>
        <taxon>Campylobacterales</taxon>
        <taxon>Campylobacteraceae</taxon>
        <taxon>Campylobacter</taxon>
    </lineage>
</organism>
<proteinExistence type="predicted"/>
<evidence type="ECO:0000313" key="1">
    <source>
        <dbReference type="EMBL" id="CAD7289523.1"/>
    </source>
</evidence>
<protein>
    <recommendedName>
        <fullName evidence="3">Cpp29</fullName>
    </recommendedName>
</protein>
<dbReference type="EMBL" id="CAJHOF010000017">
    <property type="protein sequence ID" value="CAD7289523.1"/>
    <property type="molecule type" value="Genomic_DNA"/>
</dbReference>
<evidence type="ECO:0000313" key="2">
    <source>
        <dbReference type="Proteomes" id="UP000789803"/>
    </source>
</evidence>
<accession>A0ABM8Q961</accession>
<name>A0ABM8Q961_9BACT</name>